<dbReference type="Gene3D" id="1.20.120.450">
    <property type="entry name" value="dinb family like domain"/>
    <property type="match status" value="1"/>
</dbReference>
<keyword evidence="5" id="KW-1185">Reference proteome</keyword>
<dbReference type="Proteomes" id="UP000676409">
    <property type="component" value="Chromosome"/>
</dbReference>
<dbReference type="AlphaFoldDB" id="A0A975G4M8"/>
<sequence>MPNAFLVQLFQHKAWCGRRLVETLRAAPGDVDRTQMAVMLFTFDHTAIVDQIFKARLVGEEPGFSGVVASRRPDLDTLAQTLAETDAWYVDYAGRVTAAELDETLEFTFVSDGQAGRMTRSEILAHVLTHSASHRGAVGKMLENLGLSGAPDMVTTFVREVREGMADGPTRSGNASKEGIS</sequence>
<name>A0A975G4M8_9CAUL</name>
<dbReference type="InterPro" id="IPR007837">
    <property type="entry name" value="DinB"/>
</dbReference>
<evidence type="ECO:0000313" key="5">
    <source>
        <dbReference type="Proteomes" id="UP000676409"/>
    </source>
</evidence>
<feature type="binding site" evidence="3">
    <location>
        <position position="130"/>
    </location>
    <ligand>
        <name>a divalent metal cation</name>
        <dbReference type="ChEBI" id="CHEBI:60240"/>
    </ligand>
</feature>
<dbReference type="PANTHER" id="PTHR37302:SF1">
    <property type="entry name" value="PROTEIN DINB"/>
    <property type="match status" value="1"/>
</dbReference>
<dbReference type="InterPro" id="IPR034660">
    <property type="entry name" value="DinB/YfiT-like"/>
</dbReference>
<dbReference type="SUPFAM" id="SSF109854">
    <property type="entry name" value="DinB/YfiT-like putative metalloenzymes"/>
    <property type="match status" value="1"/>
</dbReference>
<reference evidence="4" key="1">
    <citation type="submission" date="2021-04" db="EMBL/GenBank/DDBJ databases">
        <title>The complete genome sequence of Caulobacter sp. S6.</title>
        <authorList>
            <person name="Tang Y."/>
            <person name="Ouyang W."/>
            <person name="Liu Q."/>
            <person name="Huang B."/>
            <person name="Guo Z."/>
            <person name="Lei P."/>
        </authorList>
    </citation>
    <scope>NUCLEOTIDE SEQUENCE</scope>
    <source>
        <strain evidence="4">S6</strain>
    </source>
</reference>
<keyword evidence="2 3" id="KW-0479">Metal-binding</keyword>
<comment type="similarity">
    <text evidence="1">Belongs to the DinB family.</text>
</comment>
<dbReference type="Pfam" id="PF05163">
    <property type="entry name" value="DinB"/>
    <property type="match status" value="1"/>
</dbReference>
<feature type="binding site" evidence="3">
    <location>
        <position position="45"/>
    </location>
    <ligand>
        <name>a divalent metal cation</name>
        <dbReference type="ChEBI" id="CHEBI:60240"/>
    </ligand>
</feature>
<gene>
    <name evidence="4" type="ORF">KCG34_11875</name>
</gene>
<evidence type="ECO:0000313" key="4">
    <source>
        <dbReference type="EMBL" id="QUD90503.1"/>
    </source>
</evidence>
<feature type="binding site" evidence="3">
    <location>
        <position position="134"/>
    </location>
    <ligand>
        <name>a divalent metal cation</name>
        <dbReference type="ChEBI" id="CHEBI:60240"/>
    </ligand>
</feature>
<evidence type="ECO:0000256" key="1">
    <source>
        <dbReference type="ARBA" id="ARBA00008635"/>
    </source>
</evidence>
<dbReference type="RefSeq" id="WP_211940554.1">
    <property type="nucleotide sequence ID" value="NZ_CP073078.1"/>
</dbReference>
<dbReference type="GO" id="GO:0046872">
    <property type="term" value="F:metal ion binding"/>
    <property type="evidence" value="ECO:0007669"/>
    <property type="project" value="UniProtKB-KW"/>
</dbReference>
<organism evidence="4 5">
    <name type="scientific">Phenylobacterium montanum</name>
    <dbReference type="NCBI Taxonomy" id="2823693"/>
    <lineage>
        <taxon>Bacteria</taxon>
        <taxon>Pseudomonadati</taxon>
        <taxon>Pseudomonadota</taxon>
        <taxon>Alphaproteobacteria</taxon>
        <taxon>Caulobacterales</taxon>
        <taxon>Caulobacteraceae</taxon>
        <taxon>Phenylobacterium</taxon>
    </lineage>
</organism>
<dbReference type="KEGG" id="caul:KCG34_11875"/>
<evidence type="ECO:0000256" key="2">
    <source>
        <dbReference type="ARBA" id="ARBA00022723"/>
    </source>
</evidence>
<protein>
    <submittedName>
        <fullName evidence="4">DinB family protein</fullName>
    </submittedName>
</protein>
<proteinExistence type="inferred from homology"/>
<dbReference type="EMBL" id="CP073078">
    <property type="protein sequence ID" value="QUD90503.1"/>
    <property type="molecule type" value="Genomic_DNA"/>
</dbReference>
<evidence type="ECO:0000256" key="3">
    <source>
        <dbReference type="PIRSR" id="PIRSR607837-1"/>
    </source>
</evidence>
<accession>A0A975G4M8</accession>
<dbReference type="PANTHER" id="PTHR37302">
    <property type="entry name" value="SLR1116 PROTEIN"/>
    <property type="match status" value="1"/>
</dbReference>